<keyword evidence="7" id="KW-0408">Iron</keyword>
<keyword evidence="4" id="KW-0460">Magnesium</keyword>
<reference evidence="10 11" key="1">
    <citation type="submission" date="2018-11" db="EMBL/GenBank/DDBJ databases">
        <authorList>
            <person name="Ye M.-Q."/>
            <person name="Du Z.-J."/>
        </authorList>
    </citation>
    <scope>NUCLEOTIDE SEQUENCE [LARGE SCALE GENOMIC DNA]</scope>
    <source>
        <strain evidence="10 11">U0105</strain>
    </source>
</reference>
<dbReference type="GO" id="GO:0140097">
    <property type="term" value="F:catalytic activity, acting on DNA"/>
    <property type="evidence" value="ECO:0007669"/>
    <property type="project" value="UniProtKB-ARBA"/>
</dbReference>
<evidence type="ECO:0000256" key="7">
    <source>
        <dbReference type="ARBA" id="ARBA00023004"/>
    </source>
</evidence>
<dbReference type="GO" id="GO:0046872">
    <property type="term" value="F:metal ion binding"/>
    <property type="evidence" value="ECO:0007669"/>
    <property type="project" value="UniProtKB-KW"/>
</dbReference>
<dbReference type="InterPro" id="IPR027450">
    <property type="entry name" value="AlkB-like"/>
</dbReference>
<keyword evidence="6" id="KW-0560">Oxidoreductase</keyword>
<keyword evidence="11" id="KW-1185">Reference proteome</keyword>
<evidence type="ECO:0000256" key="8">
    <source>
        <dbReference type="ARBA" id="ARBA00023204"/>
    </source>
</evidence>
<keyword evidence="5 10" id="KW-0223">Dioxygenase</keyword>
<dbReference type="RefSeq" id="WP_124028626.1">
    <property type="nucleotide sequence ID" value="NZ_JBHRSN010000007.1"/>
</dbReference>
<dbReference type="GO" id="GO:0032451">
    <property type="term" value="F:demethylase activity"/>
    <property type="evidence" value="ECO:0007669"/>
    <property type="project" value="UniProtKB-ARBA"/>
</dbReference>
<evidence type="ECO:0000256" key="2">
    <source>
        <dbReference type="ARBA" id="ARBA00022723"/>
    </source>
</evidence>
<keyword evidence="8" id="KW-0234">DNA repair</keyword>
<evidence type="ECO:0000313" key="10">
    <source>
        <dbReference type="EMBL" id="RPJ65995.1"/>
    </source>
</evidence>
<dbReference type="GO" id="GO:0051213">
    <property type="term" value="F:dioxygenase activity"/>
    <property type="evidence" value="ECO:0007669"/>
    <property type="project" value="UniProtKB-KW"/>
</dbReference>
<evidence type="ECO:0000256" key="3">
    <source>
        <dbReference type="ARBA" id="ARBA00022763"/>
    </source>
</evidence>
<dbReference type="GO" id="GO:0016705">
    <property type="term" value="F:oxidoreductase activity, acting on paired donors, with incorporation or reduction of molecular oxygen"/>
    <property type="evidence" value="ECO:0007669"/>
    <property type="project" value="UniProtKB-ARBA"/>
</dbReference>
<evidence type="ECO:0000259" key="9">
    <source>
        <dbReference type="PROSITE" id="PS51471"/>
    </source>
</evidence>
<sequence length="206" mass="23986">MQYELFHSHRTPIAQRIPLEQGDVSYYPDWLTTREADALYDQLLQDIQWRQDTIKLFGRWVKIPRLQAWYGEQHCHYGYSGLSLAPLPMPASLESIKRKCEKTAKAPFNCVLANWYRDGQDSMSFHADDEPELGERPVIASVTFGQSRPFDFKHKLSSEKHRVLLQHGSLLVMAGDTQTYYNHGVNKSARHMASRINLTFRYIQKI</sequence>
<accession>A0A3N5YAV4</accession>
<evidence type="ECO:0000256" key="1">
    <source>
        <dbReference type="ARBA" id="ARBA00001954"/>
    </source>
</evidence>
<dbReference type="InterPro" id="IPR032854">
    <property type="entry name" value="ALKBH3"/>
</dbReference>
<dbReference type="InterPro" id="IPR037151">
    <property type="entry name" value="AlkB-like_sf"/>
</dbReference>
<dbReference type="PROSITE" id="PS51471">
    <property type="entry name" value="FE2OG_OXY"/>
    <property type="match status" value="1"/>
</dbReference>
<dbReference type="PANTHER" id="PTHR31212">
    <property type="entry name" value="ALPHA-KETOGLUTARATE-DEPENDENT DIOXYGENASE ALKB HOMOLOG 3"/>
    <property type="match status" value="1"/>
</dbReference>
<evidence type="ECO:0000256" key="6">
    <source>
        <dbReference type="ARBA" id="ARBA00023002"/>
    </source>
</evidence>
<comment type="cofactor">
    <cofactor evidence="1">
        <name>Fe(2+)</name>
        <dbReference type="ChEBI" id="CHEBI:29033"/>
    </cofactor>
</comment>
<keyword evidence="3" id="KW-0227">DNA damage</keyword>
<gene>
    <name evidence="10" type="ORF">DRW07_14405</name>
</gene>
<evidence type="ECO:0000256" key="5">
    <source>
        <dbReference type="ARBA" id="ARBA00022964"/>
    </source>
</evidence>
<feature type="domain" description="Fe2OG dioxygenase" evidence="9">
    <location>
        <begin position="107"/>
        <end position="204"/>
    </location>
</feature>
<dbReference type="AlphaFoldDB" id="A0A3N5YAV4"/>
<keyword evidence="2" id="KW-0479">Metal-binding</keyword>
<evidence type="ECO:0000313" key="11">
    <source>
        <dbReference type="Proteomes" id="UP000275281"/>
    </source>
</evidence>
<protein>
    <submittedName>
        <fullName evidence="10">Alpha-ketoglutarate-dependent dioxygenase AlkB</fullName>
    </submittedName>
</protein>
<dbReference type="GO" id="GO:0016787">
    <property type="term" value="F:hydrolase activity"/>
    <property type="evidence" value="ECO:0007669"/>
    <property type="project" value="UniProtKB-ARBA"/>
</dbReference>
<proteinExistence type="predicted"/>
<dbReference type="Gene3D" id="2.60.120.590">
    <property type="entry name" value="Alpha-ketoglutarate-dependent dioxygenase AlkB-like"/>
    <property type="match status" value="1"/>
</dbReference>
<dbReference type="InterPro" id="IPR005123">
    <property type="entry name" value="Oxoglu/Fe-dep_dioxygenase_dom"/>
</dbReference>
<dbReference type="Pfam" id="PF13532">
    <property type="entry name" value="2OG-FeII_Oxy_2"/>
    <property type="match status" value="1"/>
</dbReference>
<dbReference type="EMBL" id="RPOK01000004">
    <property type="protein sequence ID" value="RPJ65995.1"/>
    <property type="molecule type" value="Genomic_DNA"/>
</dbReference>
<dbReference type="OrthoDB" id="190276at2"/>
<evidence type="ECO:0000256" key="4">
    <source>
        <dbReference type="ARBA" id="ARBA00022842"/>
    </source>
</evidence>
<name>A0A3N5YAV4_9ALTE</name>
<dbReference type="PANTHER" id="PTHR31212:SF4">
    <property type="entry name" value="ALPHA-KETOGLUTARATE-DEPENDENT DIOXYGENASE ALKB HOMOLOG 3"/>
    <property type="match status" value="1"/>
</dbReference>
<dbReference type="SUPFAM" id="SSF51197">
    <property type="entry name" value="Clavaminate synthase-like"/>
    <property type="match status" value="1"/>
</dbReference>
<dbReference type="GO" id="GO:0006307">
    <property type="term" value="P:DNA alkylation repair"/>
    <property type="evidence" value="ECO:0007669"/>
    <property type="project" value="InterPro"/>
</dbReference>
<dbReference type="FunFam" id="2.60.120.590:FF:000004">
    <property type="entry name" value="DNA oxidative demethylase ALKBH2"/>
    <property type="match status" value="1"/>
</dbReference>
<comment type="caution">
    <text evidence="10">The sequence shown here is derived from an EMBL/GenBank/DDBJ whole genome shotgun (WGS) entry which is preliminary data.</text>
</comment>
<organism evidence="10 11">
    <name type="scientific">Alteromonas sediminis</name>
    <dbReference type="NCBI Taxonomy" id="2259342"/>
    <lineage>
        <taxon>Bacteria</taxon>
        <taxon>Pseudomonadati</taxon>
        <taxon>Pseudomonadota</taxon>
        <taxon>Gammaproteobacteria</taxon>
        <taxon>Alteromonadales</taxon>
        <taxon>Alteromonadaceae</taxon>
        <taxon>Alteromonas/Salinimonas group</taxon>
        <taxon>Alteromonas</taxon>
    </lineage>
</organism>
<dbReference type="Proteomes" id="UP000275281">
    <property type="component" value="Unassembled WGS sequence"/>
</dbReference>